<name>A0A0E9R586_ANGAN</name>
<protein>
    <submittedName>
        <fullName evidence="1">Uncharacterized protein</fullName>
    </submittedName>
</protein>
<dbReference type="AlphaFoldDB" id="A0A0E9R586"/>
<dbReference type="EMBL" id="GBXM01084650">
    <property type="protein sequence ID" value="JAH23927.1"/>
    <property type="molecule type" value="Transcribed_RNA"/>
</dbReference>
<sequence>MFLVNIFNWNKELDLDFFFPLKLRPECKYL</sequence>
<proteinExistence type="predicted"/>
<accession>A0A0E9R586</accession>
<reference evidence="1" key="2">
    <citation type="journal article" date="2015" name="Fish Shellfish Immunol.">
        <title>Early steps in the European eel (Anguilla anguilla)-Vibrio vulnificus interaction in the gills: Role of the RtxA13 toxin.</title>
        <authorList>
            <person name="Callol A."/>
            <person name="Pajuelo D."/>
            <person name="Ebbesson L."/>
            <person name="Teles M."/>
            <person name="MacKenzie S."/>
            <person name="Amaro C."/>
        </authorList>
    </citation>
    <scope>NUCLEOTIDE SEQUENCE</scope>
</reference>
<evidence type="ECO:0000313" key="1">
    <source>
        <dbReference type="EMBL" id="JAH23927.1"/>
    </source>
</evidence>
<dbReference type="EMBL" id="GBXM01072361">
    <property type="protein sequence ID" value="JAH36216.1"/>
    <property type="molecule type" value="Transcribed_RNA"/>
</dbReference>
<organism evidence="1">
    <name type="scientific">Anguilla anguilla</name>
    <name type="common">European freshwater eel</name>
    <name type="synonym">Muraena anguilla</name>
    <dbReference type="NCBI Taxonomy" id="7936"/>
    <lineage>
        <taxon>Eukaryota</taxon>
        <taxon>Metazoa</taxon>
        <taxon>Chordata</taxon>
        <taxon>Craniata</taxon>
        <taxon>Vertebrata</taxon>
        <taxon>Euteleostomi</taxon>
        <taxon>Actinopterygii</taxon>
        <taxon>Neopterygii</taxon>
        <taxon>Teleostei</taxon>
        <taxon>Anguilliformes</taxon>
        <taxon>Anguillidae</taxon>
        <taxon>Anguilla</taxon>
    </lineage>
</organism>
<reference evidence="1" key="1">
    <citation type="submission" date="2014-11" db="EMBL/GenBank/DDBJ databases">
        <authorList>
            <person name="Amaro Gonzalez C."/>
        </authorList>
    </citation>
    <scope>NUCLEOTIDE SEQUENCE</scope>
</reference>